<organism evidence="1 2">
    <name type="scientific">Streptomyces aurantiacus JA 4570</name>
    <dbReference type="NCBI Taxonomy" id="1286094"/>
    <lineage>
        <taxon>Bacteria</taxon>
        <taxon>Bacillati</taxon>
        <taxon>Actinomycetota</taxon>
        <taxon>Actinomycetes</taxon>
        <taxon>Kitasatosporales</taxon>
        <taxon>Streptomycetaceae</taxon>
        <taxon>Streptomyces</taxon>
        <taxon>Streptomyces aurantiacus group</taxon>
    </lineage>
</organism>
<accession>S3ZCL4</accession>
<dbReference type="EMBL" id="AOPZ01000313">
    <property type="protein sequence ID" value="EPH41441.1"/>
    <property type="molecule type" value="Genomic_DNA"/>
</dbReference>
<protein>
    <submittedName>
        <fullName evidence="1">Uncharacterized protein</fullName>
    </submittedName>
</protein>
<sequence>MAEAAQPVLPRRRLLLLGWPALAGLRGRRGTGHRAIVGNLTVTVPRPAPARMDP</sequence>
<evidence type="ECO:0000313" key="2">
    <source>
        <dbReference type="Proteomes" id="UP000014629"/>
    </source>
</evidence>
<dbReference type="PATRIC" id="fig|1286094.4.peg.5436"/>
<comment type="caution">
    <text evidence="1">The sequence shown here is derived from an EMBL/GenBank/DDBJ whole genome shotgun (WGS) entry which is preliminary data.</text>
</comment>
<dbReference type="Proteomes" id="UP000014629">
    <property type="component" value="Unassembled WGS sequence"/>
</dbReference>
<proteinExistence type="predicted"/>
<name>S3ZCL4_9ACTN</name>
<dbReference type="AlphaFoldDB" id="S3ZCL4"/>
<gene>
    <name evidence="1" type="ORF">STRAU_5506</name>
</gene>
<evidence type="ECO:0000313" key="1">
    <source>
        <dbReference type="EMBL" id="EPH41441.1"/>
    </source>
</evidence>
<reference evidence="1 2" key="1">
    <citation type="submission" date="2013-02" db="EMBL/GenBank/DDBJ databases">
        <title>Draft Genome Sequence of Streptomyces aurantiacus, Which Produces Setomimycin.</title>
        <authorList>
            <person name="Gruening B.A."/>
            <person name="Praeg A."/>
            <person name="Erxleben A."/>
            <person name="Guenther S."/>
            <person name="Mueller M."/>
        </authorList>
    </citation>
    <scope>NUCLEOTIDE SEQUENCE [LARGE SCALE GENOMIC DNA]</scope>
    <source>
        <strain evidence="1 2">JA 4570</strain>
    </source>
</reference>
<keyword evidence="2" id="KW-1185">Reference proteome</keyword>